<dbReference type="Proteomes" id="UP000265520">
    <property type="component" value="Unassembled WGS sequence"/>
</dbReference>
<proteinExistence type="predicted"/>
<comment type="caution">
    <text evidence="2">The sequence shown here is derived from an EMBL/GenBank/DDBJ whole genome shotgun (WGS) entry which is preliminary data.</text>
</comment>
<evidence type="ECO:0000313" key="2">
    <source>
        <dbReference type="EMBL" id="MCI56943.1"/>
    </source>
</evidence>
<organism evidence="2 3">
    <name type="scientific">Trifolium medium</name>
    <dbReference type="NCBI Taxonomy" id="97028"/>
    <lineage>
        <taxon>Eukaryota</taxon>
        <taxon>Viridiplantae</taxon>
        <taxon>Streptophyta</taxon>
        <taxon>Embryophyta</taxon>
        <taxon>Tracheophyta</taxon>
        <taxon>Spermatophyta</taxon>
        <taxon>Magnoliopsida</taxon>
        <taxon>eudicotyledons</taxon>
        <taxon>Gunneridae</taxon>
        <taxon>Pentapetalae</taxon>
        <taxon>rosids</taxon>
        <taxon>fabids</taxon>
        <taxon>Fabales</taxon>
        <taxon>Fabaceae</taxon>
        <taxon>Papilionoideae</taxon>
        <taxon>50 kb inversion clade</taxon>
        <taxon>NPAAA clade</taxon>
        <taxon>Hologalegina</taxon>
        <taxon>IRL clade</taxon>
        <taxon>Trifolieae</taxon>
        <taxon>Trifolium</taxon>
    </lineage>
</organism>
<protein>
    <submittedName>
        <fullName evidence="2">Uncharacterized protein</fullName>
    </submittedName>
</protein>
<keyword evidence="3" id="KW-1185">Reference proteome</keyword>
<dbReference type="AlphaFoldDB" id="A0A392T764"/>
<accession>A0A392T764</accession>
<reference evidence="2 3" key="1">
    <citation type="journal article" date="2018" name="Front. Plant Sci.">
        <title>Red Clover (Trifolium pratense) and Zigzag Clover (T. medium) - A Picture of Genomic Similarities and Differences.</title>
        <authorList>
            <person name="Dluhosova J."/>
            <person name="Istvanek J."/>
            <person name="Nedelnik J."/>
            <person name="Repkova J."/>
        </authorList>
    </citation>
    <scope>NUCLEOTIDE SEQUENCE [LARGE SCALE GENOMIC DNA]</scope>
    <source>
        <strain evidence="3">cv. 10/8</strain>
        <tissue evidence="2">Leaf</tissue>
    </source>
</reference>
<evidence type="ECO:0000313" key="3">
    <source>
        <dbReference type="Proteomes" id="UP000265520"/>
    </source>
</evidence>
<evidence type="ECO:0000256" key="1">
    <source>
        <dbReference type="SAM" id="MobiDB-lite"/>
    </source>
</evidence>
<name>A0A392T764_9FABA</name>
<dbReference type="EMBL" id="LXQA010520924">
    <property type="protein sequence ID" value="MCI56943.1"/>
    <property type="molecule type" value="Genomic_DNA"/>
</dbReference>
<feature type="region of interest" description="Disordered" evidence="1">
    <location>
        <begin position="1"/>
        <end position="42"/>
    </location>
</feature>
<sequence>MREPPPRYVKREGSPRAKETVNDVLKKEKESYNSEEKNDKGK</sequence>
<feature type="non-terminal residue" evidence="2">
    <location>
        <position position="42"/>
    </location>
</feature>